<keyword evidence="2" id="KW-1185">Reference proteome</keyword>
<dbReference type="EMBL" id="JAMXLR010000022">
    <property type="protein sequence ID" value="MCO6043309.1"/>
    <property type="molecule type" value="Genomic_DNA"/>
</dbReference>
<dbReference type="RefSeq" id="WP_252851415.1">
    <property type="nucleotide sequence ID" value="NZ_JAMXLR010000022.1"/>
</dbReference>
<comment type="caution">
    <text evidence="1">The sequence shown here is derived from an EMBL/GenBank/DDBJ whole genome shotgun (WGS) entry which is preliminary data.</text>
</comment>
<gene>
    <name evidence="1" type="ORF">NG895_05265</name>
</gene>
<sequence length="185" mass="20681">MTTPSWQRHMRHVCISIVLVTVSLRGEPAHSECPDSLFTDYYTWACVDPERPTNGEPVSLRMNLTYRSSGYHVTTVDTESLEDTVFLVDVFVESPGPDDGVFWAITSERVDVPWGRISPSDYKYTANVWYLPRGTSNQVLSEKLSGGFTVVPEPPGCWLAAAALIGFAATFRIMRRESSMIVGRL</sequence>
<proteinExistence type="predicted"/>
<evidence type="ECO:0000313" key="1">
    <source>
        <dbReference type="EMBL" id="MCO6043309.1"/>
    </source>
</evidence>
<protein>
    <submittedName>
        <fullName evidence="1">Uncharacterized protein</fullName>
    </submittedName>
</protein>
<dbReference type="Proteomes" id="UP001155241">
    <property type="component" value="Unassembled WGS sequence"/>
</dbReference>
<dbReference type="AlphaFoldDB" id="A0A9X2FBJ3"/>
<organism evidence="1 2">
    <name type="scientific">Aeoliella straminimaris</name>
    <dbReference type="NCBI Taxonomy" id="2954799"/>
    <lineage>
        <taxon>Bacteria</taxon>
        <taxon>Pseudomonadati</taxon>
        <taxon>Planctomycetota</taxon>
        <taxon>Planctomycetia</taxon>
        <taxon>Pirellulales</taxon>
        <taxon>Lacipirellulaceae</taxon>
        <taxon>Aeoliella</taxon>
    </lineage>
</organism>
<reference evidence="1" key="1">
    <citation type="submission" date="2022-06" db="EMBL/GenBank/DDBJ databases">
        <title>Aeoliella straminimaris, a novel planctomycete from sediments.</title>
        <authorList>
            <person name="Vitorino I.R."/>
            <person name="Lage O.M."/>
        </authorList>
    </citation>
    <scope>NUCLEOTIDE SEQUENCE</scope>
    <source>
        <strain evidence="1">ICT_H6.2</strain>
    </source>
</reference>
<accession>A0A9X2FBJ3</accession>
<evidence type="ECO:0000313" key="2">
    <source>
        <dbReference type="Proteomes" id="UP001155241"/>
    </source>
</evidence>
<name>A0A9X2FBJ3_9BACT</name>